<feature type="domain" description="CUB" evidence="5">
    <location>
        <begin position="22"/>
        <end position="133"/>
    </location>
</feature>
<dbReference type="InterPro" id="IPR035914">
    <property type="entry name" value="Sperma_CUB_dom_sf"/>
</dbReference>
<name>A0A6P8YVR4_THRPL</name>
<evidence type="ECO:0000256" key="1">
    <source>
        <dbReference type="ARBA" id="ARBA00022737"/>
    </source>
</evidence>
<dbReference type="InterPro" id="IPR036116">
    <property type="entry name" value="FN3_sf"/>
</dbReference>
<dbReference type="InterPro" id="IPR013783">
    <property type="entry name" value="Ig-like_fold"/>
</dbReference>
<dbReference type="PROSITE" id="PS50853">
    <property type="entry name" value="FN3"/>
    <property type="match status" value="2"/>
</dbReference>
<dbReference type="SUPFAM" id="SSF49854">
    <property type="entry name" value="Spermadhesin, CUB domain"/>
    <property type="match status" value="2"/>
</dbReference>
<evidence type="ECO:0000313" key="7">
    <source>
        <dbReference type="Proteomes" id="UP000515158"/>
    </source>
</evidence>
<evidence type="ECO:0000313" key="8">
    <source>
        <dbReference type="RefSeq" id="XP_034241625.1"/>
    </source>
</evidence>
<evidence type="ECO:0000259" key="6">
    <source>
        <dbReference type="PROSITE" id="PS50853"/>
    </source>
</evidence>
<dbReference type="CDD" id="cd00063">
    <property type="entry name" value="FN3"/>
    <property type="match status" value="3"/>
</dbReference>
<dbReference type="Gene3D" id="2.170.300.10">
    <property type="entry name" value="Tie2 ligand-binding domain superfamily"/>
    <property type="match status" value="1"/>
</dbReference>
<dbReference type="Pfam" id="PF00041">
    <property type="entry name" value="fn3"/>
    <property type="match status" value="2"/>
</dbReference>
<dbReference type="PROSITE" id="PS00022">
    <property type="entry name" value="EGF_1"/>
    <property type="match status" value="1"/>
</dbReference>
<dbReference type="GeneID" id="117645489"/>
<sequence length="895" mass="97765">MSAVALFVLAVLWSCTAHVFAWGGNLGTGDGVITSPQWPNTYWNNQKVEWILGPYPQATSVYFAFTEAEFEGGDGVSFYAERDGSFRWIRLVRAFYSLTPFTIDVGKAGRIKVVFESDEGVVRKGFRLLYSTVACGGVLDSRAGIIKSPQWPFPYPSGLTCEWISMSLPERTSMYFVFTNLQLEGNCQDVVEFYIERGGSFLLLRQVCQESKRLPFSIDAEMGARIKVVFRSDLYESSEGFRLMYSAMQPFYSPSASKTDISCFNGGVLDAPVCQCPPGFSGVYCEKACGGDRYGKDCEEQCSGGIIGCSGKTFPRILQNVLDDSIARTCASGLKGSNCDQVCGRGEYGANCASRCGFCGGQGDCDPFTGHCERGCLPGYHPPYCQQGITHLLKGIEVASITATSFKGSILVTPDNTKGEGSVHFFEVQHKESGGDWTTGVFGKVEPCRTRACPFTVDGLMPNTALLVRALLLNEDLQRYDRVPYLTVRTGGQRQIADLVVTTATPRSLQVAWTSPSKQGPFSVMYECEALLACADVPCKHVNGALVVANTSATLEGLLPCASYRITVARDDEAHSITATTRTTVPDAVVSDLEATHLANTTVLARWREASACAEVNGPLVRYRWELYRDEDVEGHNGTTPALALRSGFTKNMMVMLRDLETLTRYRLHVNIVNIVGGNPQRWAKLPFRTLHTAMADAPLDLAVYRLNGTALWLRWAPPTKGSETLRHYVVTLPAPGGRRNETVPPNTPCPAWPSLTCHVVTGLQPDAEYNISVSAVNEHSDEPGVPATVRASTKVGTPGPPQLLSVKDRSAKSAVLQWQLPDVLNADLHYFEIVVSPKRGASGPPRRIEVGVTEEKLWYESTVTGLVPDGVYSVMVRCGWNGESAQLEINSIPK</sequence>
<dbReference type="InterPro" id="IPR000742">
    <property type="entry name" value="EGF"/>
</dbReference>
<dbReference type="CDD" id="cd00041">
    <property type="entry name" value="CUB"/>
    <property type="match status" value="2"/>
</dbReference>
<dbReference type="SMART" id="SM00060">
    <property type="entry name" value="FN3"/>
    <property type="match status" value="4"/>
</dbReference>
<dbReference type="PANTHER" id="PTHR46708">
    <property type="entry name" value="TENASCIN"/>
    <property type="match status" value="1"/>
</dbReference>
<proteinExistence type="predicted"/>
<dbReference type="Gene3D" id="2.60.40.10">
    <property type="entry name" value="Immunoglobulins"/>
    <property type="match status" value="4"/>
</dbReference>
<protein>
    <submittedName>
        <fullName evidence="8">Tyrosine-protein kinase receptor Tie-1-like</fullName>
    </submittedName>
</protein>
<dbReference type="PANTHER" id="PTHR46708:SF2">
    <property type="entry name" value="FIBRONECTIN TYPE-III DOMAIN-CONTAINING PROTEIN"/>
    <property type="match status" value="1"/>
</dbReference>
<dbReference type="OrthoDB" id="10252017at2759"/>
<dbReference type="InterPro" id="IPR003961">
    <property type="entry name" value="FN3_dom"/>
</dbReference>
<feature type="domain" description="Fibronectin type-III" evidence="6">
    <location>
        <begin position="495"/>
        <end position="587"/>
    </location>
</feature>
<evidence type="ECO:0000259" key="5">
    <source>
        <dbReference type="PROSITE" id="PS01180"/>
    </source>
</evidence>
<dbReference type="Gene3D" id="2.60.120.290">
    <property type="entry name" value="Spermadhesin, CUB domain"/>
    <property type="match status" value="2"/>
</dbReference>
<comment type="caution">
    <text evidence="3">Lacks conserved residue(s) required for the propagation of feature annotation.</text>
</comment>
<feature type="signal peptide" evidence="4">
    <location>
        <begin position="1"/>
        <end position="21"/>
    </location>
</feature>
<organism evidence="8">
    <name type="scientific">Thrips palmi</name>
    <name type="common">Melon thrips</name>
    <dbReference type="NCBI Taxonomy" id="161013"/>
    <lineage>
        <taxon>Eukaryota</taxon>
        <taxon>Metazoa</taxon>
        <taxon>Ecdysozoa</taxon>
        <taxon>Arthropoda</taxon>
        <taxon>Hexapoda</taxon>
        <taxon>Insecta</taxon>
        <taxon>Pterygota</taxon>
        <taxon>Neoptera</taxon>
        <taxon>Paraneoptera</taxon>
        <taxon>Thysanoptera</taxon>
        <taxon>Terebrantia</taxon>
        <taxon>Thripoidea</taxon>
        <taxon>Thripidae</taxon>
        <taxon>Thrips</taxon>
    </lineage>
</organism>
<evidence type="ECO:0000256" key="4">
    <source>
        <dbReference type="SAM" id="SignalP"/>
    </source>
</evidence>
<dbReference type="Proteomes" id="UP000515158">
    <property type="component" value="Unplaced"/>
</dbReference>
<keyword evidence="2" id="KW-1015">Disulfide bond</keyword>
<dbReference type="SMART" id="SM00042">
    <property type="entry name" value="CUB"/>
    <property type="match status" value="2"/>
</dbReference>
<accession>A0A6P8YVR4</accession>
<dbReference type="Pfam" id="PF00431">
    <property type="entry name" value="CUB"/>
    <property type="match status" value="2"/>
</dbReference>
<keyword evidence="7" id="KW-1185">Reference proteome</keyword>
<dbReference type="AlphaFoldDB" id="A0A6P8YVR4"/>
<dbReference type="InParanoid" id="A0A6P8YVR4"/>
<dbReference type="InterPro" id="IPR000859">
    <property type="entry name" value="CUB_dom"/>
</dbReference>
<evidence type="ECO:0000256" key="2">
    <source>
        <dbReference type="ARBA" id="ARBA00023157"/>
    </source>
</evidence>
<dbReference type="RefSeq" id="XP_034241625.1">
    <property type="nucleotide sequence ID" value="XM_034385734.1"/>
</dbReference>
<keyword evidence="1" id="KW-0677">Repeat</keyword>
<keyword evidence="4" id="KW-0732">Signal</keyword>
<evidence type="ECO:0000256" key="3">
    <source>
        <dbReference type="PROSITE-ProRule" id="PRU00059"/>
    </source>
</evidence>
<feature type="domain" description="CUB" evidence="5">
    <location>
        <begin position="135"/>
        <end position="248"/>
    </location>
</feature>
<dbReference type="PROSITE" id="PS01180">
    <property type="entry name" value="CUB"/>
    <property type="match status" value="2"/>
</dbReference>
<dbReference type="SUPFAM" id="SSF49265">
    <property type="entry name" value="Fibronectin type III"/>
    <property type="match status" value="2"/>
</dbReference>
<dbReference type="KEGG" id="tpal:117645489"/>
<feature type="domain" description="Fibronectin type-III" evidence="6">
    <location>
        <begin position="698"/>
        <end position="801"/>
    </location>
</feature>
<feature type="chain" id="PRO_5028267148" evidence="4">
    <location>
        <begin position="22"/>
        <end position="895"/>
    </location>
</feature>
<gene>
    <name evidence="8" type="primary">LOC117645489</name>
</gene>
<dbReference type="InterPro" id="IPR050991">
    <property type="entry name" value="ECM_Regulatory_Proteins"/>
</dbReference>
<reference evidence="8" key="1">
    <citation type="submission" date="2025-08" db="UniProtKB">
        <authorList>
            <consortium name="RefSeq"/>
        </authorList>
    </citation>
    <scope>IDENTIFICATION</scope>
    <source>
        <tissue evidence="8">Total insect</tissue>
    </source>
</reference>